<keyword evidence="3" id="KW-0274">FAD</keyword>
<dbReference type="GO" id="GO:0008720">
    <property type="term" value="F:D-lactate dehydrogenase (NAD+) activity"/>
    <property type="evidence" value="ECO:0007669"/>
    <property type="project" value="TreeGrafter"/>
</dbReference>
<dbReference type="InterPro" id="IPR016169">
    <property type="entry name" value="FAD-bd_PCMH_sub2"/>
</dbReference>
<accession>A0A4Z0R6Y4</accession>
<dbReference type="GO" id="GO:1903457">
    <property type="term" value="P:lactate catabolic process"/>
    <property type="evidence" value="ECO:0007669"/>
    <property type="project" value="TreeGrafter"/>
</dbReference>
<keyword evidence="5" id="KW-1133">Transmembrane helix</keyword>
<dbReference type="Proteomes" id="UP000298460">
    <property type="component" value="Unassembled WGS sequence"/>
</dbReference>
<dbReference type="SUPFAM" id="SSF55103">
    <property type="entry name" value="FAD-linked oxidases, C-terminal domain"/>
    <property type="match status" value="1"/>
</dbReference>
<dbReference type="OrthoDB" id="9767256at2"/>
<proteinExistence type="inferred from homology"/>
<comment type="similarity">
    <text evidence="1">Belongs to the FAD-binding oxidoreductase/transferase type 4 family.</text>
</comment>
<evidence type="ECO:0000256" key="3">
    <source>
        <dbReference type="ARBA" id="ARBA00022827"/>
    </source>
</evidence>
<sequence length="503" mass="55761">MEQALQKICGEKRATTDPFELAPYAKDVAYVPAILVHLLTNPLPKAVVQPISAEEISSLIKWAKQGKIPVTVRGGGSTAYFNCIPIKSGLVIDTNRLQGFLELELDQENNQKTVWVKAGMTWKDLDDGLRQQGCAVCSSPSSAPSATIGGWISMGGLGIGSVSYGSVHDQVMAIRGVTATGEIVELSRPEKGTTRNNRSEQSGLQFYDLMGTEGTRGIITEIKLLVRDVPEKEEHLLAVFNNVTDTGSMMAWLGGELFTSLYNVHFSSPEFIMSLQKAGYAEAIPPGKYSLEIDLEGKRDVVDKEVDQIRKQVEFLRGSLLPEKVGAEEWNDRFKSLRLEQTLPSLLAAEMTLSVSNFAAFYERLSKLGQKTNTLCVTYAHLVSPERVLVMVLYPSDELNLIRYIVDLSFTSNLYRLGQSLGGKPYVIGFWNTPYLKKIYDKEERDCRLQRKHAVDPHAMLNPGKGYNPPNIILNSYVFGFGMIMIGLFRPLVLKILKGGKGR</sequence>
<name>A0A4Z0R6Y4_9FIRM</name>
<dbReference type="InterPro" id="IPR036318">
    <property type="entry name" value="FAD-bd_PCMH-like_sf"/>
</dbReference>
<evidence type="ECO:0000256" key="4">
    <source>
        <dbReference type="ARBA" id="ARBA00023002"/>
    </source>
</evidence>
<keyword evidence="5" id="KW-0812">Transmembrane</keyword>
<gene>
    <name evidence="7" type="ORF">E4K67_10170</name>
</gene>
<evidence type="ECO:0000256" key="2">
    <source>
        <dbReference type="ARBA" id="ARBA00022630"/>
    </source>
</evidence>
<dbReference type="PANTHER" id="PTHR11748:SF111">
    <property type="entry name" value="D-LACTATE DEHYDROGENASE, MITOCHONDRIAL-RELATED"/>
    <property type="match status" value="1"/>
</dbReference>
<keyword evidence="8" id="KW-1185">Reference proteome</keyword>
<dbReference type="GO" id="GO:0071949">
    <property type="term" value="F:FAD binding"/>
    <property type="evidence" value="ECO:0007669"/>
    <property type="project" value="InterPro"/>
</dbReference>
<evidence type="ECO:0000313" key="8">
    <source>
        <dbReference type="Proteomes" id="UP000298460"/>
    </source>
</evidence>
<feature type="domain" description="FAD-binding PCMH-type" evidence="6">
    <location>
        <begin position="40"/>
        <end position="229"/>
    </location>
</feature>
<reference evidence="7 8" key="1">
    <citation type="submission" date="2019-03" db="EMBL/GenBank/DDBJ databases">
        <title>Draft Genome Sequence of Desulfosporosinus fructosivorans Strain 63.6F, Isolated from Marine Sediment in the Baltic Sea.</title>
        <authorList>
            <person name="Hausmann B."/>
            <person name="Vandieken V."/>
            <person name="Pjevac P."/>
            <person name="Schreck K."/>
            <person name="Herbold C.W."/>
            <person name="Loy A."/>
        </authorList>
    </citation>
    <scope>NUCLEOTIDE SEQUENCE [LARGE SCALE GENOMIC DNA]</scope>
    <source>
        <strain evidence="7 8">63.6F</strain>
    </source>
</reference>
<keyword evidence="2" id="KW-0285">Flavoprotein</keyword>
<comment type="caution">
    <text evidence="7">The sequence shown here is derived from an EMBL/GenBank/DDBJ whole genome shotgun (WGS) entry which is preliminary data.</text>
</comment>
<evidence type="ECO:0000313" key="7">
    <source>
        <dbReference type="EMBL" id="TGE38314.1"/>
    </source>
</evidence>
<dbReference type="PROSITE" id="PS51387">
    <property type="entry name" value="FAD_PCMH"/>
    <property type="match status" value="1"/>
</dbReference>
<dbReference type="GO" id="GO:0004458">
    <property type="term" value="F:D-lactate dehydrogenase (cytochrome) activity"/>
    <property type="evidence" value="ECO:0007669"/>
    <property type="project" value="TreeGrafter"/>
</dbReference>
<protein>
    <submittedName>
        <fullName evidence="7">FAD-binding oxidoreductase</fullName>
    </submittedName>
</protein>
<dbReference type="SUPFAM" id="SSF56176">
    <property type="entry name" value="FAD-binding/transporter-associated domain-like"/>
    <property type="match status" value="1"/>
</dbReference>
<dbReference type="PANTHER" id="PTHR11748">
    <property type="entry name" value="D-LACTATE DEHYDROGENASE"/>
    <property type="match status" value="1"/>
</dbReference>
<evidence type="ECO:0000259" key="6">
    <source>
        <dbReference type="PROSITE" id="PS51387"/>
    </source>
</evidence>
<dbReference type="Gene3D" id="3.30.465.10">
    <property type="match status" value="1"/>
</dbReference>
<dbReference type="InterPro" id="IPR006094">
    <property type="entry name" value="Oxid_FAD_bind_N"/>
</dbReference>
<keyword evidence="4" id="KW-0560">Oxidoreductase</keyword>
<dbReference type="InterPro" id="IPR016166">
    <property type="entry name" value="FAD-bd_PCMH"/>
</dbReference>
<dbReference type="Pfam" id="PF01565">
    <property type="entry name" value="FAD_binding_4"/>
    <property type="match status" value="1"/>
</dbReference>
<dbReference type="InterPro" id="IPR016164">
    <property type="entry name" value="FAD-linked_Oxase-like_C"/>
</dbReference>
<dbReference type="AlphaFoldDB" id="A0A4Z0R6Y4"/>
<organism evidence="7 8">
    <name type="scientific">Desulfosporosinus fructosivorans</name>
    <dbReference type="NCBI Taxonomy" id="2018669"/>
    <lineage>
        <taxon>Bacteria</taxon>
        <taxon>Bacillati</taxon>
        <taxon>Bacillota</taxon>
        <taxon>Clostridia</taxon>
        <taxon>Eubacteriales</taxon>
        <taxon>Desulfitobacteriaceae</taxon>
        <taxon>Desulfosporosinus</taxon>
    </lineage>
</organism>
<evidence type="ECO:0000256" key="1">
    <source>
        <dbReference type="ARBA" id="ARBA00008000"/>
    </source>
</evidence>
<feature type="transmembrane region" description="Helical" evidence="5">
    <location>
        <begin position="472"/>
        <end position="493"/>
    </location>
</feature>
<dbReference type="RefSeq" id="WP_135546289.1">
    <property type="nucleotide sequence ID" value="NZ_SPQQ01000003.1"/>
</dbReference>
<keyword evidence="5" id="KW-0472">Membrane</keyword>
<dbReference type="EMBL" id="SPQQ01000003">
    <property type="protein sequence ID" value="TGE38314.1"/>
    <property type="molecule type" value="Genomic_DNA"/>
</dbReference>
<evidence type="ECO:0000256" key="5">
    <source>
        <dbReference type="SAM" id="Phobius"/>
    </source>
</evidence>